<reference evidence="1" key="1">
    <citation type="journal article" date="2014" name="Front. Microbiol.">
        <title>High frequency of phylogenetically diverse reductive dehalogenase-homologous genes in deep subseafloor sedimentary metagenomes.</title>
        <authorList>
            <person name="Kawai M."/>
            <person name="Futagami T."/>
            <person name="Toyoda A."/>
            <person name="Takaki Y."/>
            <person name="Nishi S."/>
            <person name="Hori S."/>
            <person name="Arai W."/>
            <person name="Tsubouchi T."/>
            <person name="Morono Y."/>
            <person name="Uchiyama I."/>
            <person name="Ito T."/>
            <person name="Fujiyama A."/>
            <person name="Inagaki F."/>
            <person name="Takami H."/>
        </authorList>
    </citation>
    <scope>NUCLEOTIDE SEQUENCE</scope>
    <source>
        <strain evidence="1">Expedition CK06-06</strain>
    </source>
</reference>
<dbReference type="GO" id="GO:0006083">
    <property type="term" value="P:acetate metabolic process"/>
    <property type="evidence" value="ECO:0007669"/>
    <property type="project" value="InterPro"/>
</dbReference>
<dbReference type="GO" id="GO:0008775">
    <property type="term" value="F:acetate CoA-transferase activity"/>
    <property type="evidence" value="ECO:0007669"/>
    <property type="project" value="InterPro"/>
</dbReference>
<dbReference type="Gene3D" id="3.30.750.70">
    <property type="entry name" value="4-hydroxybutyrate coenzyme like domains"/>
    <property type="match status" value="1"/>
</dbReference>
<dbReference type="AlphaFoldDB" id="X0W0E1"/>
<proteinExistence type="predicted"/>
<dbReference type="PANTHER" id="PTHR21432:SF20">
    <property type="entry name" value="ACETYL-COA HYDROLASE"/>
    <property type="match status" value="1"/>
</dbReference>
<dbReference type="InterPro" id="IPR046433">
    <property type="entry name" value="ActCoA_hydro"/>
</dbReference>
<accession>X0W0E1</accession>
<dbReference type="Gene3D" id="3.40.1080.10">
    <property type="entry name" value="Glutaconate Coenzyme A-transferase"/>
    <property type="match status" value="1"/>
</dbReference>
<gene>
    <name evidence="1" type="ORF">S01H1_56234</name>
</gene>
<dbReference type="InterPro" id="IPR037171">
    <property type="entry name" value="NagB/RpiA_transferase-like"/>
</dbReference>
<sequence length="257" mass="28946">LIPSGADVLFAMMDQPKDIISEVADRAGELENVTLTSHWVEDFPFLHPSQFPQMEKAFRIKDPMTLRTTREEIRTRKIDWQPTVFGLSNGERQLCADRGRLYHYKDFFFFKLTPPDENGRCSFGPHPWYTPTACRTAKVKVAEIDDRLTPVCGEYVDIEDIDYLVEAPEAAELRGKEILGMTPSDQEWELSQVIGANAASLVNDGDTVQIGVGTAAEAIMGFMAEKNDLGIDSEVIYSQTIDLHRRGVITGKYKTHD</sequence>
<protein>
    <submittedName>
        <fullName evidence="1">Uncharacterized protein</fullName>
    </submittedName>
</protein>
<dbReference type="PANTHER" id="PTHR21432">
    <property type="entry name" value="ACETYL-COA HYDROLASE-RELATED"/>
    <property type="match status" value="1"/>
</dbReference>
<name>X0W0E1_9ZZZZ</name>
<feature type="non-terminal residue" evidence="1">
    <location>
        <position position="1"/>
    </location>
</feature>
<dbReference type="SUPFAM" id="SSF100950">
    <property type="entry name" value="NagB/RpiA/CoA transferase-like"/>
    <property type="match status" value="1"/>
</dbReference>
<comment type="caution">
    <text evidence="1">The sequence shown here is derived from an EMBL/GenBank/DDBJ whole genome shotgun (WGS) entry which is preliminary data.</text>
</comment>
<organism evidence="1">
    <name type="scientific">marine sediment metagenome</name>
    <dbReference type="NCBI Taxonomy" id="412755"/>
    <lineage>
        <taxon>unclassified sequences</taxon>
        <taxon>metagenomes</taxon>
        <taxon>ecological metagenomes</taxon>
    </lineage>
</organism>
<evidence type="ECO:0000313" key="1">
    <source>
        <dbReference type="EMBL" id="GAG16822.1"/>
    </source>
</evidence>
<dbReference type="EMBL" id="BARS01036602">
    <property type="protein sequence ID" value="GAG16822.1"/>
    <property type="molecule type" value="Genomic_DNA"/>
</dbReference>
<feature type="non-terminal residue" evidence="1">
    <location>
        <position position="257"/>
    </location>
</feature>